<feature type="compositionally biased region" description="Basic and acidic residues" evidence="1">
    <location>
        <begin position="86"/>
        <end position="98"/>
    </location>
</feature>
<feature type="compositionally biased region" description="Basic and acidic residues" evidence="1">
    <location>
        <begin position="19"/>
        <end position="43"/>
    </location>
</feature>
<name>A0AAN7CPW6_9PEZI</name>
<reference evidence="2" key="2">
    <citation type="submission" date="2023-05" db="EMBL/GenBank/DDBJ databases">
        <authorList>
            <consortium name="Lawrence Berkeley National Laboratory"/>
            <person name="Steindorff A."/>
            <person name="Hensen N."/>
            <person name="Bonometti L."/>
            <person name="Westerberg I."/>
            <person name="Brannstrom I.O."/>
            <person name="Guillou S."/>
            <person name="Cros-Aarteil S."/>
            <person name="Calhoun S."/>
            <person name="Haridas S."/>
            <person name="Kuo A."/>
            <person name="Mondo S."/>
            <person name="Pangilinan J."/>
            <person name="Riley R."/>
            <person name="Labutti K."/>
            <person name="Andreopoulos B."/>
            <person name="Lipzen A."/>
            <person name="Chen C."/>
            <person name="Yanf M."/>
            <person name="Daum C."/>
            <person name="Ng V."/>
            <person name="Clum A."/>
            <person name="Ohm R."/>
            <person name="Martin F."/>
            <person name="Silar P."/>
            <person name="Natvig D."/>
            <person name="Lalanne C."/>
            <person name="Gautier V."/>
            <person name="Ament-Velasquez S.L."/>
            <person name="Kruys A."/>
            <person name="Hutchinson M.I."/>
            <person name="Powell A.J."/>
            <person name="Barry K."/>
            <person name="Miller A.N."/>
            <person name="Grigoriev I.V."/>
            <person name="Debuchy R."/>
            <person name="Gladieux P."/>
            <person name="Thoren M.H."/>
            <person name="Johannesson H."/>
        </authorList>
    </citation>
    <scope>NUCLEOTIDE SEQUENCE</scope>
    <source>
        <strain evidence="2">CBS 359.72</strain>
    </source>
</reference>
<protein>
    <submittedName>
        <fullName evidence="2">Uncharacterized protein</fullName>
    </submittedName>
</protein>
<evidence type="ECO:0000313" key="3">
    <source>
        <dbReference type="Proteomes" id="UP001303647"/>
    </source>
</evidence>
<gene>
    <name evidence="2" type="ORF">C7999DRAFT_42684</name>
</gene>
<feature type="compositionally biased region" description="Low complexity" evidence="1">
    <location>
        <begin position="68"/>
        <end position="78"/>
    </location>
</feature>
<keyword evidence="3" id="KW-1185">Reference proteome</keyword>
<feature type="compositionally biased region" description="Basic residues" evidence="1">
    <location>
        <begin position="8"/>
        <end position="18"/>
    </location>
</feature>
<comment type="caution">
    <text evidence="2">The sequence shown here is derived from an EMBL/GenBank/DDBJ whole genome shotgun (WGS) entry which is preliminary data.</text>
</comment>
<feature type="region of interest" description="Disordered" evidence="1">
    <location>
        <begin position="1"/>
        <end position="103"/>
    </location>
</feature>
<evidence type="ECO:0000313" key="2">
    <source>
        <dbReference type="EMBL" id="KAK4245856.1"/>
    </source>
</evidence>
<evidence type="ECO:0000256" key="1">
    <source>
        <dbReference type="SAM" id="MobiDB-lite"/>
    </source>
</evidence>
<reference evidence="2" key="1">
    <citation type="journal article" date="2023" name="Mol. Phylogenet. Evol.">
        <title>Genome-scale phylogeny and comparative genomics of the fungal order Sordariales.</title>
        <authorList>
            <person name="Hensen N."/>
            <person name="Bonometti L."/>
            <person name="Westerberg I."/>
            <person name="Brannstrom I.O."/>
            <person name="Guillou S."/>
            <person name="Cros-Aarteil S."/>
            <person name="Calhoun S."/>
            <person name="Haridas S."/>
            <person name="Kuo A."/>
            <person name="Mondo S."/>
            <person name="Pangilinan J."/>
            <person name="Riley R."/>
            <person name="LaButti K."/>
            <person name="Andreopoulos B."/>
            <person name="Lipzen A."/>
            <person name="Chen C."/>
            <person name="Yan M."/>
            <person name="Daum C."/>
            <person name="Ng V."/>
            <person name="Clum A."/>
            <person name="Steindorff A."/>
            <person name="Ohm R.A."/>
            <person name="Martin F."/>
            <person name="Silar P."/>
            <person name="Natvig D.O."/>
            <person name="Lalanne C."/>
            <person name="Gautier V."/>
            <person name="Ament-Velasquez S.L."/>
            <person name="Kruys A."/>
            <person name="Hutchinson M.I."/>
            <person name="Powell A.J."/>
            <person name="Barry K."/>
            <person name="Miller A.N."/>
            <person name="Grigoriev I.V."/>
            <person name="Debuchy R."/>
            <person name="Gladieux P."/>
            <person name="Hiltunen Thoren M."/>
            <person name="Johannesson H."/>
        </authorList>
    </citation>
    <scope>NUCLEOTIDE SEQUENCE</scope>
    <source>
        <strain evidence="2">CBS 359.72</strain>
    </source>
</reference>
<organism evidence="2 3">
    <name type="scientific">Corynascus novoguineensis</name>
    <dbReference type="NCBI Taxonomy" id="1126955"/>
    <lineage>
        <taxon>Eukaryota</taxon>
        <taxon>Fungi</taxon>
        <taxon>Dikarya</taxon>
        <taxon>Ascomycota</taxon>
        <taxon>Pezizomycotina</taxon>
        <taxon>Sordariomycetes</taxon>
        <taxon>Sordariomycetidae</taxon>
        <taxon>Sordariales</taxon>
        <taxon>Chaetomiaceae</taxon>
        <taxon>Corynascus</taxon>
    </lineage>
</organism>
<dbReference type="EMBL" id="MU857689">
    <property type="protein sequence ID" value="KAK4245856.1"/>
    <property type="molecule type" value="Genomic_DNA"/>
</dbReference>
<proteinExistence type="predicted"/>
<dbReference type="AlphaFoldDB" id="A0AAN7CPW6"/>
<accession>A0AAN7CPW6</accession>
<sequence length="146" mass="16860">MNWTEANRHRRNRGRMRKVNPDHQRQKEYFARARARTAEREAAEENGSPPISFFQYPDPPSSQCSHASIRSGSSSGRRTLFIPGGHRFESSRKRDKAVTKTGDVPLPTISRFFQEQSGGQTLLNPQVEYDQETLERMRQKLLAKKD</sequence>
<dbReference type="Proteomes" id="UP001303647">
    <property type="component" value="Unassembled WGS sequence"/>
</dbReference>